<dbReference type="SUPFAM" id="SSF48208">
    <property type="entry name" value="Six-hairpin glycosidases"/>
    <property type="match status" value="1"/>
</dbReference>
<dbReference type="Gene3D" id="1.50.10.10">
    <property type="match status" value="1"/>
</dbReference>
<dbReference type="Gene3D" id="2.70.98.50">
    <property type="entry name" value="putative glycoside hydrolase family protein from bacillus halodurans"/>
    <property type="match status" value="1"/>
</dbReference>
<dbReference type="InterPro" id="IPR001661">
    <property type="entry name" value="Glyco_hydro_37"/>
</dbReference>
<keyword evidence="4" id="KW-1185">Reference proteome</keyword>
<dbReference type="InterPro" id="IPR012341">
    <property type="entry name" value="6hp_glycosidase-like_sf"/>
</dbReference>
<dbReference type="InterPro" id="IPR048450">
    <property type="entry name" value="YgjK_N"/>
</dbReference>
<dbReference type="InterPro" id="IPR008928">
    <property type="entry name" value="6-hairpin_glycosidase_sf"/>
</dbReference>
<evidence type="ECO:0000313" key="4">
    <source>
        <dbReference type="Proteomes" id="UP000653730"/>
    </source>
</evidence>
<dbReference type="AlphaFoldDB" id="A0A926JS51"/>
<proteinExistence type="predicted"/>
<evidence type="ECO:0000259" key="1">
    <source>
        <dbReference type="Pfam" id="PF21152"/>
    </source>
</evidence>
<dbReference type="EMBL" id="JACVDC010000023">
    <property type="protein sequence ID" value="MBC9796257.1"/>
    <property type="molecule type" value="Genomic_DNA"/>
</dbReference>
<evidence type="ECO:0000259" key="2">
    <source>
        <dbReference type="Pfam" id="PF22422"/>
    </source>
</evidence>
<organism evidence="3 4">
    <name type="scientific">Sinomicrobium weinanense</name>
    <dbReference type="NCBI Taxonomy" id="2842200"/>
    <lineage>
        <taxon>Bacteria</taxon>
        <taxon>Pseudomonadati</taxon>
        <taxon>Bacteroidota</taxon>
        <taxon>Flavobacteriia</taxon>
        <taxon>Flavobacteriales</taxon>
        <taxon>Flavobacteriaceae</taxon>
        <taxon>Sinomicrobium</taxon>
    </lineage>
</organism>
<dbReference type="PANTHER" id="PTHR23403:SF1">
    <property type="entry name" value="TREHALASE"/>
    <property type="match status" value="1"/>
</dbReference>
<dbReference type="Pfam" id="PF22422">
    <property type="entry name" value="MGH1-like_GH"/>
    <property type="match status" value="1"/>
</dbReference>
<gene>
    <name evidence="3" type="ORF">IBL28_09780</name>
</gene>
<dbReference type="PANTHER" id="PTHR23403">
    <property type="entry name" value="TREHALASE"/>
    <property type="match status" value="1"/>
</dbReference>
<dbReference type="InterPro" id="IPR054491">
    <property type="entry name" value="MGH1-like_GH"/>
</dbReference>
<dbReference type="GO" id="GO:0004555">
    <property type="term" value="F:alpha,alpha-trehalase activity"/>
    <property type="evidence" value="ECO:0007669"/>
    <property type="project" value="InterPro"/>
</dbReference>
<dbReference type="Proteomes" id="UP000653730">
    <property type="component" value="Unassembled WGS sequence"/>
</dbReference>
<accession>A0A926JS51</accession>
<feature type="domain" description="Mannosylglycerate hydrolase MGH1-like glycoside hydrolase" evidence="2">
    <location>
        <begin position="334"/>
        <end position="667"/>
    </location>
</feature>
<feature type="domain" description="Glucosidase YgjK N-terminal" evidence="1">
    <location>
        <begin position="51"/>
        <end position="169"/>
    </location>
</feature>
<dbReference type="RefSeq" id="WP_187965403.1">
    <property type="nucleotide sequence ID" value="NZ_JACVDC010000023.1"/>
</dbReference>
<protein>
    <submittedName>
        <fullName evidence="3">Trehalase</fullName>
    </submittedName>
</protein>
<dbReference type="Pfam" id="PF21152">
    <property type="entry name" value="YgjK_N"/>
    <property type="match status" value="1"/>
</dbReference>
<reference evidence="3 4" key="1">
    <citation type="submission" date="2020-09" db="EMBL/GenBank/DDBJ databases">
        <title>Sinomicrobium weinanense sp. nov., a halophilic bacteria isolated from saline-alkali soil.</title>
        <authorList>
            <person name="Wu P."/>
            <person name="Ren H."/>
            <person name="Mei Y."/>
            <person name="Liang Y."/>
            <person name="Chen Z."/>
        </authorList>
    </citation>
    <scope>NUCLEOTIDE SEQUENCE [LARGE SCALE GENOMIC DNA]</scope>
    <source>
        <strain evidence="3 4">FJxs</strain>
    </source>
</reference>
<evidence type="ECO:0000313" key="3">
    <source>
        <dbReference type="EMBL" id="MBC9796257.1"/>
    </source>
</evidence>
<comment type="caution">
    <text evidence="3">The sequence shown here is derived from an EMBL/GenBank/DDBJ whole genome shotgun (WGS) entry which is preliminary data.</text>
</comment>
<dbReference type="GO" id="GO:0005993">
    <property type="term" value="P:trehalose catabolic process"/>
    <property type="evidence" value="ECO:0007669"/>
    <property type="project" value="TreeGrafter"/>
</dbReference>
<sequence>MNKHIFYGTACMLSLFLACNRPQQDKPDKDRRLHTNLELTKNSINYTGEPRSKKDRDMLMYSDQGAWFAYGFTDTPATYGGFTGPFLMTQDNGEWLAKSLARVQLTNPENNTPLVRWEKDLDHRNAYHSHLEQVFENDTVRVSQELVFMSGHTALQRTKIVNVSKHKINVRASFAGSLFDTGIKISGADGFIKLTSEKSPAIGYVRLLQDRATVDRPDTLRYEMSAPDMTLAPGETKAVVLAQTFIFPEYSWKDERQKIKEADFEKILEKRKSEKETQLSALMSRIRPGFREDPYRQVLAKAVLTLQNNWRIPAGELKHEGLFPSYHYEWFHGFWSWDSWKHAVGLAAYDPRLAKDQIRAMFDFQREDGFIVDCIYRDTTIEAHNERDTKPPLAGWAVAKVIAATPDTAFAKEMYPKLKKYHYWWYKKRDHDQDGLCEYGSTDGTLIAAKWESGMDNAIRFDHSEILKNEDGAYSLDQESVDLNAYLYAEKQYLAELAAMLNKEADREMFKKEAQELKQRIREQFYSEEDGWFYDTSLDGKTFVKGAGSEGWIPLWAGVASEVQAEAVMLKMMDPAKFYTKVPFQTMSKDHPEFAPMDGYWRGPNWLDQSYFGIRGLRNHGYDKEADKATTQLIKGAEGLLERGVPIRENYHPLTGKGLYAKNFSWSAAHIIMMLTEEK</sequence>
<name>A0A926JS51_9FLAO</name>
<dbReference type="PROSITE" id="PS51257">
    <property type="entry name" value="PROKAR_LIPOPROTEIN"/>
    <property type="match status" value="1"/>
</dbReference>